<reference evidence="2 3" key="1">
    <citation type="submission" date="2020-08" db="EMBL/GenBank/DDBJ databases">
        <authorList>
            <person name="Koutsovoulos G."/>
            <person name="Danchin GJ E."/>
        </authorList>
    </citation>
    <scope>NUCLEOTIDE SEQUENCE [LARGE SCALE GENOMIC DNA]</scope>
</reference>
<keyword evidence="1" id="KW-0472">Membrane</keyword>
<dbReference type="AlphaFoldDB" id="A0A6V7VHP6"/>
<keyword evidence="1" id="KW-1133">Transmembrane helix</keyword>
<keyword evidence="1" id="KW-0812">Transmembrane</keyword>
<feature type="transmembrane region" description="Helical" evidence="1">
    <location>
        <begin position="6"/>
        <end position="28"/>
    </location>
</feature>
<dbReference type="Pfam" id="PF10317">
    <property type="entry name" value="7TM_GPCR_Srd"/>
    <property type="match status" value="1"/>
</dbReference>
<sequence length="125" mass="14302">MDNASIFASLLIAFTEIITYLLIIICAIKMVKYVNLHTGFDENMKILVKQLTKTLIILSVVPLAKHAEIIILILIIHTNNNVANIIRLILSHWFHFTPIFNSIVCILTNKPYRNAVFKSIKIFPQ</sequence>
<organism evidence="2 3">
    <name type="scientific">Meloidogyne enterolobii</name>
    <name type="common">Root-knot nematode worm</name>
    <name type="synonym">Meloidogyne mayaguensis</name>
    <dbReference type="NCBI Taxonomy" id="390850"/>
    <lineage>
        <taxon>Eukaryota</taxon>
        <taxon>Metazoa</taxon>
        <taxon>Ecdysozoa</taxon>
        <taxon>Nematoda</taxon>
        <taxon>Chromadorea</taxon>
        <taxon>Rhabditida</taxon>
        <taxon>Tylenchina</taxon>
        <taxon>Tylenchomorpha</taxon>
        <taxon>Tylenchoidea</taxon>
        <taxon>Meloidogynidae</taxon>
        <taxon>Meloidogyninae</taxon>
        <taxon>Meloidogyne</taxon>
    </lineage>
</organism>
<evidence type="ECO:0000313" key="3">
    <source>
        <dbReference type="Proteomes" id="UP000580250"/>
    </source>
</evidence>
<evidence type="ECO:0000313" key="2">
    <source>
        <dbReference type="EMBL" id="CAD2174383.1"/>
    </source>
</evidence>
<dbReference type="InterPro" id="IPR019421">
    <property type="entry name" value="7TM_GPCR_serpentine_rcpt_Srd"/>
</dbReference>
<evidence type="ECO:0000256" key="1">
    <source>
        <dbReference type="SAM" id="Phobius"/>
    </source>
</evidence>
<gene>
    <name evidence="2" type="ORF">MENT_LOCUS26040</name>
</gene>
<feature type="transmembrane region" description="Helical" evidence="1">
    <location>
        <begin position="54"/>
        <end position="76"/>
    </location>
</feature>
<dbReference type="Proteomes" id="UP000580250">
    <property type="component" value="Unassembled WGS sequence"/>
</dbReference>
<name>A0A6V7VHP6_MELEN</name>
<protein>
    <submittedName>
        <fullName evidence="2">Uncharacterized protein</fullName>
    </submittedName>
</protein>
<dbReference type="EMBL" id="CAJEWN010000234">
    <property type="protein sequence ID" value="CAD2174383.1"/>
    <property type="molecule type" value="Genomic_DNA"/>
</dbReference>
<dbReference type="SUPFAM" id="SSF81321">
    <property type="entry name" value="Family A G protein-coupled receptor-like"/>
    <property type="match status" value="1"/>
</dbReference>
<comment type="caution">
    <text evidence="2">The sequence shown here is derived from an EMBL/GenBank/DDBJ whole genome shotgun (WGS) entry which is preliminary data.</text>
</comment>
<accession>A0A6V7VHP6</accession>
<feature type="transmembrane region" description="Helical" evidence="1">
    <location>
        <begin position="88"/>
        <end position="108"/>
    </location>
</feature>
<dbReference type="OrthoDB" id="5895487at2759"/>
<proteinExistence type="predicted"/>